<dbReference type="AlphaFoldDB" id="A0A5F1ZPX0"/>
<dbReference type="OrthoDB" id="332334at2"/>
<reference evidence="2 5" key="2">
    <citation type="journal article" date="2019" name="PLoS Negl. Trop. Dis.">
        <title>Revisiting the worldwide diversity of Leptospira species in the environment.</title>
        <authorList>
            <person name="Vincent A.T."/>
            <person name="Schiettekatte O."/>
            <person name="Bourhy P."/>
            <person name="Veyrier F.J."/>
            <person name="Picardeau M."/>
        </authorList>
    </citation>
    <scope>NUCLEOTIDE SEQUENCE [LARGE SCALE GENOMIC DNA]</scope>
    <source>
        <strain evidence="3">201702690</strain>
        <strain evidence="2 5">SSW18</strain>
    </source>
</reference>
<evidence type="ECO:0000313" key="3">
    <source>
        <dbReference type="EMBL" id="TGL39360.1"/>
    </source>
</evidence>
<dbReference type="RefSeq" id="WP_135646554.1">
    <property type="nucleotide sequence ID" value="NZ_RQER01000005.1"/>
</dbReference>
<evidence type="ECO:0000313" key="4">
    <source>
        <dbReference type="Proteomes" id="UP000297273"/>
    </source>
</evidence>
<proteinExistence type="predicted"/>
<comment type="caution">
    <text evidence="2">The sequence shown here is derived from an EMBL/GenBank/DDBJ whole genome shotgun (WGS) entry which is preliminary data.</text>
</comment>
<organism evidence="2 5">
    <name type="scientific">Leptospira langatensis</name>
    <dbReference type="NCBI Taxonomy" id="2484983"/>
    <lineage>
        <taxon>Bacteria</taxon>
        <taxon>Pseudomonadati</taxon>
        <taxon>Spirochaetota</taxon>
        <taxon>Spirochaetia</taxon>
        <taxon>Leptospirales</taxon>
        <taxon>Leptospiraceae</taxon>
        <taxon>Leptospira</taxon>
    </lineage>
</organism>
<sequence>MSRTGNKHTFYKSTSQSISVERRPSRLRPVSTLLIPPHLEKFVRKQGVTRLLKETLRVQRNILKTPKRINSYSTNTRYQRMREKLLEERYVKFNFRPEQNDWAQLRNLALSHGVSMCYLFVFLVEEYKGKQFSSDANPLWQIKAAICLNTRQHTFFRELWILEYSDTDYMPISNKRAPAGPKLAS</sequence>
<feature type="compositionally biased region" description="Basic residues" evidence="1">
    <location>
        <begin position="1"/>
        <end position="10"/>
    </location>
</feature>
<keyword evidence="4" id="KW-1185">Reference proteome</keyword>
<reference evidence="3" key="1">
    <citation type="submission" date="2018-10" db="EMBL/GenBank/DDBJ databases">
        <authorList>
            <person name="Vincent A.T."/>
            <person name="Schiettekatte O."/>
            <person name="Bourhy P."/>
            <person name="Veyrier F.J."/>
            <person name="Picardeau M."/>
        </authorList>
    </citation>
    <scope>NUCLEOTIDE SEQUENCE</scope>
    <source>
        <strain evidence="3">201702690</strain>
    </source>
</reference>
<accession>A0A5F1ZPX0</accession>
<feature type="region of interest" description="Disordered" evidence="1">
    <location>
        <begin position="1"/>
        <end position="23"/>
    </location>
</feature>
<dbReference type="Proteomes" id="UP000297273">
    <property type="component" value="Unassembled WGS sequence"/>
</dbReference>
<evidence type="ECO:0000313" key="5">
    <source>
        <dbReference type="Proteomes" id="UP000297946"/>
    </source>
</evidence>
<name>A0A5F1ZPX0_9LEPT</name>
<dbReference type="EMBL" id="RQER01000005">
    <property type="protein sequence ID" value="TGK01754.1"/>
    <property type="molecule type" value="Genomic_DNA"/>
</dbReference>
<dbReference type="InterPro" id="IPR011458">
    <property type="entry name" value="DUF1564"/>
</dbReference>
<evidence type="ECO:0000256" key="1">
    <source>
        <dbReference type="SAM" id="MobiDB-lite"/>
    </source>
</evidence>
<dbReference type="Pfam" id="PF07600">
    <property type="entry name" value="DUF1564"/>
    <property type="match status" value="1"/>
</dbReference>
<dbReference type="EMBL" id="RQGC01000012">
    <property type="protein sequence ID" value="TGL39360.1"/>
    <property type="molecule type" value="Genomic_DNA"/>
</dbReference>
<protein>
    <submittedName>
        <fullName evidence="2">DUF1564 family protein</fullName>
    </submittedName>
</protein>
<dbReference type="Proteomes" id="UP000297946">
    <property type="component" value="Unassembled WGS sequence"/>
</dbReference>
<evidence type="ECO:0000313" key="2">
    <source>
        <dbReference type="EMBL" id="TGK01754.1"/>
    </source>
</evidence>
<gene>
    <name evidence="2" type="ORF">EHO57_08075</name>
    <name evidence="3" type="ORF">EHQ53_14835</name>
</gene>